<dbReference type="Proteomes" id="UP001227101">
    <property type="component" value="Chromosome"/>
</dbReference>
<keyword evidence="2" id="KW-1185">Reference proteome</keyword>
<organism evidence="1 2">
    <name type="scientific">Amycolatopsis nalaikhensis</name>
    <dbReference type="NCBI Taxonomy" id="715472"/>
    <lineage>
        <taxon>Bacteria</taxon>
        <taxon>Bacillati</taxon>
        <taxon>Actinomycetota</taxon>
        <taxon>Actinomycetes</taxon>
        <taxon>Pseudonocardiales</taxon>
        <taxon>Pseudonocardiaceae</taxon>
        <taxon>Amycolatopsis</taxon>
    </lineage>
</organism>
<accession>A0ABY8XDN0</accession>
<dbReference type="EMBL" id="CP127173">
    <property type="protein sequence ID" value="WIV52922.1"/>
    <property type="molecule type" value="Genomic_DNA"/>
</dbReference>
<dbReference type="RefSeq" id="WP_285449324.1">
    <property type="nucleotide sequence ID" value="NZ_CP127173.1"/>
</dbReference>
<sequence length="85" mass="8897">MEHRIATTYRARAMLRAVAAGRAQITCSREPDMFVDGLPCCDQAAARALIHAGLVRAARLGVAGERVPAALSAEGRSALNPPEAA</sequence>
<proteinExistence type="predicted"/>
<gene>
    <name evidence="1" type="ORF">QP939_28710</name>
</gene>
<protein>
    <submittedName>
        <fullName evidence="1">Uncharacterized protein</fullName>
    </submittedName>
</protein>
<evidence type="ECO:0000313" key="1">
    <source>
        <dbReference type="EMBL" id="WIV52922.1"/>
    </source>
</evidence>
<reference evidence="1 2" key="1">
    <citation type="submission" date="2023-06" db="EMBL/GenBank/DDBJ databases">
        <authorList>
            <person name="Oyuntsetseg B."/>
            <person name="Kim S.B."/>
        </authorList>
    </citation>
    <scope>NUCLEOTIDE SEQUENCE [LARGE SCALE GENOMIC DNA]</scope>
    <source>
        <strain evidence="1 2">2-2</strain>
    </source>
</reference>
<evidence type="ECO:0000313" key="2">
    <source>
        <dbReference type="Proteomes" id="UP001227101"/>
    </source>
</evidence>
<name>A0ABY8XDN0_9PSEU</name>